<accession>A0A2U8E325</accession>
<gene>
    <name evidence="1" type="ORF">CKA38_07915</name>
</gene>
<evidence type="ECO:0000313" key="2">
    <source>
        <dbReference type="Proteomes" id="UP000244896"/>
    </source>
</evidence>
<sequence length="106" mass="12400">MALNQGEQQLHDYIRANPEEKSYWEQKVRSVAASQPDDYLAAEALGRELRAYLIERARVVRQLEDVSTGMSMRNLAEYLILIWTDPRPKKKKAGDQFTLWRDDAQF</sequence>
<reference evidence="1 2" key="1">
    <citation type="journal article" date="2018" name="Syst. Appl. Microbiol.">
        <title>Ereboglobus luteus gen. nov. sp. nov. from cockroach guts, and new insights into the oxygen relationship of the genera Opitutus and Didymococcus (Verrucomicrobia: Opitutaceae).</title>
        <authorList>
            <person name="Tegtmeier D."/>
            <person name="Belitz A."/>
            <person name="Radek R."/>
            <person name="Heimerl T."/>
            <person name="Brune A."/>
        </authorList>
    </citation>
    <scope>NUCLEOTIDE SEQUENCE [LARGE SCALE GENOMIC DNA]</scope>
    <source>
        <strain evidence="1 2">Ho45</strain>
    </source>
</reference>
<dbReference type="KEGG" id="elut:CKA38_07915"/>
<dbReference type="OrthoDB" id="196884at2"/>
<dbReference type="EMBL" id="CP023004">
    <property type="protein sequence ID" value="AWI09176.1"/>
    <property type="molecule type" value="Genomic_DNA"/>
</dbReference>
<evidence type="ECO:0000313" key="1">
    <source>
        <dbReference type="EMBL" id="AWI09176.1"/>
    </source>
</evidence>
<organism evidence="1 2">
    <name type="scientific">Ereboglobus luteus</name>
    <dbReference type="NCBI Taxonomy" id="1796921"/>
    <lineage>
        <taxon>Bacteria</taxon>
        <taxon>Pseudomonadati</taxon>
        <taxon>Verrucomicrobiota</taxon>
        <taxon>Opitutia</taxon>
        <taxon>Opitutales</taxon>
        <taxon>Opitutaceae</taxon>
        <taxon>Ereboglobus</taxon>
    </lineage>
</organism>
<dbReference type="AlphaFoldDB" id="A0A2U8E325"/>
<name>A0A2U8E325_9BACT</name>
<dbReference type="RefSeq" id="WP_108824988.1">
    <property type="nucleotide sequence ID" value="NZ_CP023004.1"/>
</dbReference>
<dbReference type="Proteomes" id="UP000244896">
    <property type="component" value="Chromosome"/>
</dbReference>
<protein>
    <submittedName>
        <fullName evidence="1">Uncharacterized protein</fullName>
    </submittedName>
</protein>
<keyword evidence="2" id="KW-1185">Reference proteome</keyword>
<proteinExistence type="predicted"/>